<evidence type="ECO:0000256" key="1">
    <source>
        <dbReference type="ARBA" id="ARBA00023015"/>
    </source>
</evidence>
<dbReference type="AlphaFoldDB" id="A9C0Z7"/>
<dbReference type="Proteomes" id="UP000000784">
    <property type="component" value="Chromosome"/>
</dbReference>
<accession>A9C0Z7</accession>
<dbReference type="InterPro" id="IPR011711">
    <property type="entry name" value="GntR_C"/>
</dbReference>
<keyword evidence="2" id="KW-0238">DNA-binding</keyword>
<dbReference type="Gene3D" id="1.10.10.10">
    <property type="entry name" value="Winged helix-like DNA-binding domain superfamily/Winged helix DNA-binding domain"/>
    <property type="match status" value="1"/>
</dbReference>
<dbReference type="eggNOG" id="COG1802">
    <property type="taxonomic scope" value="Bacteria"/>
</dbReference>
<keyword evidence="6" id="KW-1185">Reference proteome</keyword>
<evidence type="ECO:0000313" key="6">
    <source>
        <dbReference type="Proteomes" id="UP000000784"/>
    </source>
</evidence>
<protein>
    <submittedName>
        <fullName evidence="5">Transcriptional regulator, GntR family</fullName>
    </submittedName>
</protein>
<dbReference type="InterPro" id="IPR036388">
    <property type="entry name" value="WH-like_DNA-bd_sf"/>
</dbReference>
<dbReference type="GO" id="GO:0003700">
    <property type="term" value="F:DNA-binding transcription factor activity"/>
    <property type="evidence" value="ECO:0007669"/>
    <property type="project" value="InterPro"/>
</dbReference>
<evidence type="ECO:0000256" key="2">
    <source>
        <dbReference type="ARBA" id="ARBA00023125"/>
    </source>
</evidence>
<sequence length="259" mass="28975">MPGSAARPPCPVRAISSDKMAFLSQPPVLMVAAASLPISLDAEPAPAADALGAMVAALEEDVVFGRLHPRERLVEDDLMARFDVKRHIAREALAALDRMGLIERRKNVGALVRSFSTQEVQELYELRGMLEVEAARKIPLPVPAERLERLTSIQQQHDAAVAEGNARLVFRINLAFHQELFALAGNDTLHKAITEYARQTHPIRFASLVSADYRERARQEHWQMIEALRAQDRDALVRLCAEHLQPSRDAYLNAQLQRL</sequence>
<organism evidence="5 6">
    <name type="scientific">Delftia acidovorans (strain DSM 14801 / SPH-1)</name>
    <dbReference type="NCBI Taxonomy" id="398578"/>
    <lineage>
        <taxon>Bacteria</taxon>
        <taxon>Pseudomonadati</taxon>
        <taxon>Pseudomonadota</taxon>
        <taxon>Betaproteobacteria</taxon>
        <taxon>Burkholderiales</taxon>
        <taxon>Comamonadaceae</taxon>
        <taxon>Delftia</taxon>
    </lineage>
</organism>
<proteinExistence type="predicted"/>
<reference evidence="5 6" key="1">
    <citation type="journal article" date="2004" name="Appl. Environ. Microbiol.">
        <title>Mineralization of individual congeners of linear alkylbenzenesulfonate by defined pairs of heterotrophic bacteria.</title>
        <authorList>
            <person name="Schleheck D."/>
            <person name="Knepper T.P."/>
            <person name="Fischer K."/>
            <person name="Cook A.M."/>
        </authorList>
    </citation>
    <scope>NUCLEOTIDE SEQUENCE [LARGE SCALE GENOMIC DNA]</scope>
    <source>
        <strain evidence="6">DSM 14801 / SPH-1</strain>
    </source>
</reference>
<dbReference type="PANTHER" id="PTHR43537">
    <property type="entry name" value="TRANSCRIPTIONAL REGULATOR, GNTR FAMILY"/>
    <property type="match status" value="1"/>
</dbReference>
<dbReference type="SUPFAM" id="SSF46785">
    <property type="entry name" value="Winged helix' DNA-binding domain"/>
    <property type="match status" value="1"/>
</dbReference>
<dbReference type="PROSITE" id="PS50949">
    <property type="entry name" value="HTH_GNTR"/>
    <property type="match status" value="1"/>
</dbReference>
<dbReference type="Pfam" id="PF07729">
    <property type="entry name" value="FCD"/>
    <property type="match status" value="1"/>
</dbReference>
<dbReference type="HOGENOM" id="CLU_017584_5_1_4"/>
<keyword evidence="1" id="KW-0805">Transcription regulation</keyword>
<dbReference type="SMART" id="SM00895">
    <property type="entry name" value="FCD"/>
    <property type="match status" value="1"/>
</dbReference>
<reference evidence="6" key="2">
    <citation type="submission" date="2007-11" db="EMBL/GenBank/DDBJ databases">
        <title>Complete sequence of Delftia acidovorans DSM 14801 / SPH-1.</title>
        <authorList>
            <person name="Copeland A."/>
            <person name="Lucas S."/>
            <person name="Lapidus A."/>
            <person name="Barry K."/>
            <person name="Glavina del Rio T."/>
            <person name="Dalin E."/>
            <person name="Tice H."/>
            <person name="Pitluck S."/>
            <person name="Lowry S."/>
            <person name="Clum A."/>
            <person name="Schmutz J."/>
            <person name="Larimer F."/>
            <person name="Land M."/>
            <person name="Hauser L."/>
            <person name="Kyrpides N."/>
            <person name="Kim E."/>
            <person name="Schleheck D."/>
            <person name="Richardson P."/>
        </authorList>
    </citation>
    <scope>NUCLEOTIDE SEQUENCE [LARGE SCALE GENOMIC DNA]</scope>
    <source>
        <strain evidence="6">DSM 14801 / SPH-1</strain>
    </source>
</reference>
<dbReference type="STRING" id="398578.Daci_5832"/>
<gene>
    <name evidence="5" type="ordered locus">Daci_5832</name>
</gene>
<dbReference type="GO" id="GO:0003677">
    <property type="term" value="F:DNA binding"/>
    <property type="evidence" value="ECO:0007669"/>
    <property type="project" value="UniProtKB-KW"/>
</dbReference>
<dbReference type="EMBL" id="CP000884">
    <property type="protein sequence ID" value="ABX38460.1"/>
    <property type="molecule type" value="Genomic_DNA"/>
</dbReference>
<evidence type="ECO:0000313" key="5">
    <source>
        <dbReference type="EMBL" id="ABX38460.1"/>
    </source>
</evidence>
<evidence type="ECO:0000259" key="4">
    <source>
        <dbReference type="PROSITE" id="PS50949"/>
    </source>
</evidence>
<dbReference type="Pfam" id="PF00392">
    <property type="entry name" value="GntR"/>
    <property type="match status" value="1"/>
</dbReference>
<dbReference type="SUPFAM" id="SSF48008">
    <property type="entry name" value="GntR ligand-binding domain-like"/>
    <property type="match status" value="1"/>
</dbReference>
<keyword evidence="3" id="KW-0804">Transcription</keyword>
<dbReference type="Gene3D" id="1.20.120.530">
    <property type="entry name" value="GntR ligand-binding domain-like"/>
    <property type="match status" value="1"/>
</dbReference>
<feature type="domain" description="HTH gntR-type" evidence="4">
    <location>
        <begin position="48"/>
        <end position="115"/>
    </location>
</feature>
<dbReference type="KEGG" id="dac:Daci_5832"/>
<dbReference type="InterPro" id="IPR036390">
    <property type="entry name" value="WH_DNA-bd_sf"/>
</dbReference>
<dbReference type="InterPro" id="IPR008920">
    <property type="entry name" value="TF_FadR/GntR_C"/>
</dbReference>
<dbReference type="InterPro" id="IPR000524">
    <property type="entry name" value="Tscrpt_reg_HTH_GntR"/>
</dbReference>
<name>A9C0Z7_DELAS</name>
<dbReference type="PANTHER" id="PTHR43537:SF49">
    <property type="entry name" value="TRANSCRIPTIONAL REGULATORY PROTEIN"/>
    <property type="match status" value="1"/>
</dbReference>
<evidence type="ECO:0000256" key="3">
    <source>
        <dbReference type="ARBA" id="ARBA00023163"/>
    </source>
</evidence>
<dbReference type="SMART" id="SM00345">
    <property type="entry name" value="HTH_GNTR"/>
    <property type="match status" value="1"/>
</dbReference>